<dbReference type="EMBL" id="VXIS01000073">
    <property type="protein sequence ID" value="KAA8908007.1"/>
    <property type="molecule type" value="Genomic_DNA"/>
</dbReference>
<organism evidence="2 3">
    <name type="scientific">Sphaerosporella brunnea</name>
    <dbReference type="NCBI Taxonomy" id="1250544"/>
    <lineage>
        <taxon>Eukaryota</taxon>
        <taxon>Fungi</taxon>
        <taxon>Dikarya</taxon>
        <taxon>Ascomycota</taxon>
        <taxon>Pezizomycotina</taxon>
        <taxon>Pezizomycetes</taxon>
        <taxon>Pezizales</taxon>
        <taxon>Pyronemataceae</taxon>
        <taxon>Sphaerosporella</taxon>
    </lineage>
</organism>
<name>A0A5J5EYU5_9PEZI</name>
<evidence type="ECO:0000313" key="2">
    <source>
        <dbReference type="EMBL" id="KAA8908007.1"/>
    </source>
</evidence>
<accession>A0A5J5EYU5</accession>
<feature type="compositionally biased region" description="Polar residues" evidence="1">
    <location>
        <begin position="159"/>
        <end position="181"/>
    </location>
</feature>
<feature type="region of interest" description="Disordered" evidence="1">
    <location>
        <begin position="78"/>
        <end position="97"/>
    </location>
</feature>
<proteinExistence type="predicted"/>
<feature type="region of interest" description="Disordered" evidence="1">
    <location>
        <begin position="119"/>
        <end position="181"/>
    </location>
</feature>
<feature type="compositionally biased region" description="Basic and acidic residues" evidence="1">
    <location>
        <begin position="133"/>
        <end position="150"/>
    </location>
</feature>
<feature type="compositionally biased region" description="Basic and acidic residues" evidence="1">
    <location>
        <begin position="80"/>
        <end position="90"/>
    </location>
</feature>
<comment type="caution">
    <text evidence="2">The sequence shown here is derived from an EMBL/GenBank/DDBJ whole genome shotgun (WGS) entry which is preliminary data.</text>
</comment>
<reference evidence="2 3" key="1">
    <citation type="submission" date="2019-09" db="EMBL/GenBank/DDBJ databases">
        <title>Draft genome of the ectomycorrhizal ascomycete Sphaerosporella brunnea.</title>
        <authorList>
            <consortium name="DOE Joint Genome Institute"/>
            <person name="Benucci G.M."/>
            <person name="Marozzi G."/>
            <person name="Antonielli L."/>
            <person name="Sanchez S."/>
            <person name="Marco P."/>
            <person name="Wang X."/>
            <person name="Falini L.B."/>
            <person name="Barry K."/>
            <person name="Haridas S."/>
            <person name="Lipzen A."/>
            <person name="Labutti K."/>
            <person name="Grigoriev I.V."/>
            <person name="Murat C."/>
            <person name="Martin F."/>
            <person name="Albertini E."/>
            <person name="Donnini D."/>
            <person name="Bonito G."/>
        </authorList>
    </citation>
    <scope>NUCLEOTIDE SEQUENCE [LARGE SCALE GENOMIC DNA]</scope>
    <source>
        <strain evidence="2 3">Sb_GMNB300</strain>
    </source>
</reference>
<dbReference type="Proteomes" id="UP000326924">
    <property type="component" value="Unassembled WGS sequence"/>
</dbReference>
<dbReference type="InParanoid" id="A0A5J5EYU5"/>
<evidence type="ECO:0000313" key="3">
    <source>
        <dbReference type="Proteomes" id="UP000326924"/>
    </source>
</evidence>
<keyword evidence="3" id="KW-1185">Reference proteome</keyword>
<sequence length="181" mass="19545">MTSASHKNSGEPLKLALGNSQHTSHRKLYQTWNEAASKPHTARIERDAARTTIAAAQQQAQALTTPLNHVLEIAAAQAGEKSKGGERHSMDAAVRPRKRRIDDLVNAGEEASTLSNSFRAKKIKIRGSPIAHQEPEKSPKATAADSDKAAHTGLRLEMTPNQRDSALNAFSPTNPSHRPAP</sequence>
<feature type="region of interest" description="Disordered" evidence="1">
    <location>
        <begin position="1"/>
        <end position="25"/>
    </location>
</feature>
<evidence type="ECO:0000256" key="1">
    <source>
        <dbReference type="SAM" id="MobiDB-lite"/>
    </source>
</evidence>
<gene>
    <name evidence="2" type="ORF">FN846DRAFT_906401</name>
</gene>
<dbReference type="AlphaFoldDB" id="A0A5J5EYU5"/>
<protein>
    <submittedName>
        <fullName evidence="2">Uncharacterized protein</fullName>
    </submittedName>
</protein>